<dbReference type="GeneID" id="107016557"/>
<feature type="region of interest" description="Disordered" evidence="1">
    <location>
        <begin position="165"/>
        <end position="204"/>
    </location>
</feature>
<sequence length="456" mass="51399">MEPKITSNKNEGGQNGSRNNNVTAYGGNQVDIGKQMNREKNITEETVREESVEANLASKLPYSKALFHEQDIIEVESSANSSYAFNPNAAGVQGHFQQQTFKAQAGEANKAARLTHIHVAQASTVVLKTTPRQTTKQGKLVVIFDKYDYMHTLTVDYQEDRQNKIKENREQQQQQQQSKDNNRQKQTEQKKEEECQIKEGKTQGNRNKQLQIQCGNLLLQIRQKKNSQQTGITTKSQQFSFTNLEVQEKQNAQGEERGIKDQREVEVTKKEIKESTAGKQKMPRQQEGKNRNADPTGIIDVKPNTINDYEIECLSGEVDGGMDGGCQESLNNMLEGVTKGGNLPHVFHDGVHIDHNRESTASASPKSKQQQSKQKQPQQQSPKQQQDKDTVSKENQHRYSDHTGKQKSASKTKEKDTIASTGILENTPKSKNTPSKQKGDAAKRRMNKEHENEDNK</sequence>
<feature type="compositionally biased region" description="Basic and acidic residues" evidence="1">
    <location>
        <begin position="180"/>
        <end position="201"/>
    </location>
</feature>
<dbReference type="Proteomes" id="UP000694930">
    <property type="component" value="Chromosome 4"/>
</dbReference>
<protein>
    <submittedName>
        <fullName evidence="3">Uncharacterized protein DDB_G0290301-like</fullName>
    </submittedName>
</protein>
<feature type="region of interest" description="Disordered" evidence="1">
    <location>
        <begin position="1"/>
        <end position="36"/>
    </location>
</feature>
<gene>
    <name evidence="3" type="primary">LOC107016557</name>
</gene>
<reference evidence="3" key="2">
    <citation type="submission" date="2025-08" db="UniProtKB">
        <authorList>
            <consortium name="RefSeq"/>
        </authorList>
    </citation>
    <scope>IDENTIFICATION</scope>
</reference>
<organism evidence="2 3">
    <name type="scientific">Solanum pennellii</name>
    <name type="common">Tomato</name>
    <name type="synonym">Lycopersicon pennellii</name>
    <dbReference type="NCBI Taxonomy" id="28526"/>
    <lineage>
        <taxon>Eukaryota</taxon>
        <taxon>Viridiplantae</taxon>
        <taxon>Streptophyta</taxon>
        <taxon>Embryophyta</taxon>
        <taxon>Tracheophyta</taxon>
        <taxon>Spermatophyta</taxon>
        <taxon>Magnoliopsida</taxon>
        <taxon>eudicotyledons</taxon>
        <taxon>Gunneridae</taxon>
        <taxon>Pentapetalae</taxon>
        <taxon>asterids</taxon>
        <taxon>lamiids</taxon>
        <taxon>Solanales</taxon>
        <taxon>Solanaceae</taxon>
        <taxon>Solanoideae</taxon>
        <taxon>Solaneae</taxon>
        <taxon>Solanum</taxon>
        <taxon>Solanum subgen. Lycopersicon</taxon>
    </lineage>
</organism>
<evidence type="ECO:0000313" key="2">
    <source>
        <dbReference type="Proteomes" id="UP000694930"/>
    </source>
</evidence>
<feature type="compositionally biased region" description="Basic and acidic residues" evidence="1">
    <location>
        <begin position="266"/>
        <end position="276"/>
    </location>
</feature>
<dbReference type="RefSeq" id="XP_015072477.1">
    <property type="nucleotide sequence ID" value="XM_015216991.1"/>
</dbReference>
<accession>A0ABM1GKT3</accession>
<feature type="region of interest" description="Disordered" evidence="1">
    <location>
        <begin position="266"/>
        <end position="301"/>
    </location>
</feature>
<evidence type="ECO:0000256" key="1">
    <source>
        <dbReference type="SAM" id="MobiDB-lite"/>
    </source>
</evidence>
<feature type="region of interest" description="Disordered" evidence="1">
    <location>
        <begin position="357"/>
        <end position="456"/>
    </location>
</feature>
<reference evidence="2" key="1">
    <citation type="journal article" date="2014" name="Nat. Genet.">
        <title>The genome of the stress-tolerant wild tomato species Solanum pennellii.</title>
        <authorList>
            <person name="Bolger A."/>
            <person name="Scossa F."/>
            <person name="Bolger M.E."/>
            <person name="Lanz C."/>
            <person name="Maumus F."/>
            <person name="Tohge T."/>
            <person name="Quesneville H."/>
            <person name="Alseekh S."/>
            <person name="Sorensen I."/>
            <person name="Lichtenstein G."/>
            <person name="Fich E.A."/>
            <person name="Conte M."/>
            <person name="Keller H."/>
            <person name="Schneeberger K."/>
            <person name="Schwacke R."/>
            <person name="Ofner I."/>
            <person name="Vrebalov J."/>
            <person name="Xu Y."/>
            <person name="Osorio S."/>
            <person name="Aflitos S.A."/>
            <person name="Schijlen E."/>
            <person name="Jimenez-Gomez J.M."/>
            <person name="Ryngajllo M."/>
            <person name="Kimura S."/>
            <person name="Kumar R."/>
            <person name="Koenig D."/>
            <person name="Headland L.R."/>
            <person name="Maloof J.N."/>
            <person name="Sinha N."/>
            <person name="van Ham R.C."/>
            <person name="Lankhorst R.K."/>
            <person name="Mao L."/>
            <person name="Vogel A."/>
            <person name="Arsova B."/>
            <person name="Panstruga R."/>
            <person name="Fei Z."/>
            <person name="Rose J.K."/>
            <person name="Zamir D."/>
            <person name="Carrari F."/>
            <person name="Giovannoni J.J."/>
            <person name="Weigel D."/>
            <person name="Usadel B."/>
            <person name="Fernie A.R."/>
        </authorList>
    </citation>
    <scope>NUCLEOTIDE SEQUENCE [LARGE SCALE GENOMIC DNA]</scope>
    <source>
        <strain evidence="2">cv. LA0716</strain>
    </source>
</reference>
<name>A0ABM1GKT3_SOLPN</name>
<feature type="compositionally biased region" description="Basic and acidic residues" evidence="1">
    <location>
        <begin position="385"/>
        <end position="404"/>
    </location>
</feature>
<evidence type="ECO:0000313" key="3">
    <source>
        <dbReference type="RefSeq" id="XP_015072477.1"/>
    </source>
</evidence>
<feature type="compositionally biased region" description="Polar residues" evidence="1">
    <location>
        <begin position="418"/>
        <end position="436"/>
    </location>
</feature>
<proteinExistence type="predicted"/>
<keyword evidence="2" id="KW-1185">Reference proteome</keyword>
<feature type="compositionally biased region" description="Basic and acidic residues" evidence="1">
    <location>
        <begin position="437"/>
        <end position="456"/>
    </location>
</feature>
<feature type="compositionally biased region" description="Polar residues" evidence="1">
    <location>
        <begin position="1"/>
        <end position="23"/>
    </location>
</feature>
<feature type="compositionally biased region" description="Low complexity" evidence="1">
    <location>
        <begin position="364"/>
        <end position="384"/>
    </location>
</feature>